<dbReference type="OrthoDB" id="343240at2"/>
<keyword evidence="3" id="KW-1185">Reference proteome</keyword>
<feature type="signal peptide" evidence="1">
    <location>
        <begin position="1"/>
        <end position="18"/>
    </location>
</feature>
<dbReference type="PANTHER" id="PTHR37841:SF1">
    <property type="entry name" value="DUF3298 DOMAIN-CONTAINING PROTEIN"/>
    <property type="match status" value="1"/>
</dbReference>
<organism evidence="2 3">
    <name type="scientific">Leptospira brenneri</name>
    <dbReference type="NCBI Taxonomy" id="2023182"/>
    <lineage>
        <taxon>Bacteria</taxon>
        <taxon>Pseudomonadati</taxon>
        <taxon>Spirochaetota</taxon>
        <taxon>Spirochaetia</taxon>
        <taxon>Leptospirales</taxon>
        <taxon>Leptospiraceae</taxon>
        <taxon>Leptospira</taxon>
    </lineage>
</organism>
<evidence type="ECO:0000313" key="3">
    <source>
        <dbReference type="Proteomes" id="UP000297891"/>
    </source>
</evidence>
<evidence type="ECO:0000313" key="2">
    <source>
        <dbReference type="EMBL" id="TGK95302.1"/>
    </source>
</evidence>
<dbReference type="Proteomes" id="UP000297891">
    <property type="component" value="Unassembled WGS sequence"/>
</dbReference>
<protein>
    <submittedName>
        <fullName evidence="2">WG repeat-containing protein</fullName>
    </submittedName>
</protein>
<dbReference type="RefSeq" id="WP_135676516.1">
    <property type="nucleotide sequence ID" value="NZ_RQFP01000001.1"/>
</dbReference>
<sequence>MKFLFTFLLFCLSLYAQSNLPISFEENNLYGFKNKSGKVIIKPQYQHTMDFTKELVSFVVYENKWYCIDTKNNKLLEAFNYDNGPDYYSEKLARFIENKKFGFFDSRCKKQIPATYDFVFPFEKGYSIVCNGCEIQSDGDEHNRIVGGKYGIIDRKGKIVLPIEHDSIDSILFNKKSAIVTNNKSKSTIKFK</sequence>
<feature type="chain" id="PRO_5023057153" evidence="1">
    <location>
        <begin position="19"/>
        <end position="192"/>
    </location>
</feature>
<reference evidence="2" key="1">
    <citation type="journal article" date="2019" name="PLoS Negl. Trop. Dis.">
        <title>Revisiting the worldwide diversity of Leptospira species in the environment.</title>
        <authorList>
            <person name="Vincent A.T."/>
            <person name="Schiettekatte O."/>
            <person name="Bourhy P."/>
            <person name="Veyrier F.J."/>
            <person name="Picardeau M."/>
        </authorList>
    </citation>
    <scope>NUCLEOTIDE SEQUENCE [LARGE SCALE GENOMIC DNA]</scope>
    <source>
        <strain evidence="2">201800277</strain>
    </source>
</reference>
<gene>
    <name evidence="2" type="ORF">EHQ30_01270</name>
</gene>
<dbReference type="Pfam" id="PF14903">
    <property type="entry name" value="WG_beta_rep"/>
    <property type="match status" value="3"/>
</dbReference>
<accession>A0A5F1Z7R5</accession>
<dbReference type="InterPro" id="IPR032774">
    <property type="entry name" value="WG_beta_rep"/>
</dbReference>
<dbReference type="EMBL" id="RQFP01000001">
    <property type="protein sequence ID" value="TGK95302.1"/>
    <property type="molecule type" value="Genomic_DNA"/>
</dbReference>
<dbReference type="AlphaFoldDB" id="A0A5F1Z7R5"/>
<evidence type="ECO:0000256" key="1">
    <source>
        <dbReference type="SAM" id="SignalP"/>
    </source>
</evidence>
<proteinExistence type="predicted"/>
<comment type="caution">
    <text evidence="2">The sequence shown here is derived from an EMBL/GenBank/DDBJ whole genome shotgun (WGS) entry which is preliminary data.</text>
</comment>
<name>A0A5F1Z7R5_9LEPT</name>
<keyword evidence="1" id="KW-0732">Signal</keyword>
<dbReference type="PANTHER" id="PTHR37841">
    <property type="entry name" value="GLR2918 PROTEIN"/>
    <property type="match status" value="1"/>
</dbReference>